<evidence type="ECO:0000313" key="1">
    <source>
        <dbReference type="EMBL" id="PZX05687.1"/>
    </source>
</evidence>
<gene>
    <name evidence="1" type="ORF">C7437_102146</name>
</gene>
<dbReference type="OrthoDB" id="2452307at2"/>
<reference evidence="1 2" key="1">
    <citation type="submission" date="2018-06" db="EMBL/GenBank/DDBJ databases">
        <title>Genomic Encyclopedia of Type Strains, Phase IV (KMG-IV): sequencing the most valuable type-strain genomes for metagenomic binning, comparative biology and taxonomic classification.</title>
        <authorList>
            <person name="Goeker M."/>
        </authorList>
    </citation>
    <scope>NUCLEOTIDE SEQUENCE [LARGE SCALE GENOMIC DNA]</scope>
    <source>
        <strain evidence="1 2">DSM 5</strain>
    </source>
</reference>
<sequence length="122" mass="14253">MNKVEFKKNFEIGYKKMEFIANKSKTIICIENDYSVPSSTVSSSITHIEGSLYEKYRWGWVFTDIEEVESDIFADVTISLGRFEIDPENFDEESFIEHLIEEASEKIKETDYSTVLQKMEVI</sequence>
<dbReference type="AlphaFoldDB" id="A0A2W7PDB9"/>
<protein>
    <submittedName>
        <fullName evidence="1">Uncharacterized protein</fullName>
    </submittedName>
</protein>
<dbReference type="RefSeq" id="WP_111439137.1">
    <property type="nucleotide sequence ID" value="NZ_QKZI01000002.1"/>
</dbReference>
<proteinExistence type="predicted"/>
<accession>A0A2W7PDB9</accession>
<dbReference type="EMBL" id="QKZI01000002">
    <property type="protein sequence ID" value="PZX05687.1"/>
    <property type="molecule type" value="Genomic_DNA"/>
</dbReference>
<keyword evidence="2" id="KW-1185">Reference proteome</keyword>
<evidence type="ECO:0000313" key="2">
    <source>
        <dbReference type="Proteomes" id="UP000248646"/>
    </source>
</evidence>
<comment type="caution">
    <text evidence="1">The sequence shown here is derived from an EMBL/GenBank/DDBJ whole genome shotgun (WGS) entry which is preliminary data.</text>
</comment>
<name>A0A2W7PDB9_9BACI</name>
<dbReference type="Proteomes" id="UP000248646">
    <property type="component" value="Unassembled WGS sequence"/>
</dbReference>
<organism evidence="1 2">
    <name type="scientific">Psychrobacillus insolitus</name>
    <dbReference type="NCBI Taxonomy" id="1461"/>
    <lineage>
        <taxon>Bacteria</taxon>
        <taxon>Bacillati</taxon>
        <taxon>Bacillota</taxon>
        <taxon>Bacilli</taxon>
        <taxon>Bacillales</taxon>
        <taxon>Bacillaceae</taxon>
        <taxon>Psychrobacillus</taxon>
    </lineage>
</organism>